<sequence>MTEQRVVDWAAQFDRDGYVMLPGVLNVDEATFLRQGVEEAHRHPCPTGNPTQFHRHQMFRRGVAFENMLDREPVVDVAEAVLGANCHVIANNTVFTRPNSGIDRWHVDETVIVPVPEGVRLDSRMSMPCYVMTALYYLNDVPLELGPTQIVPGSHRSGRYPPDRDEDLIWEGRGCVSMIAKAGDCLLLNGQTWHRGATNLSNSCRYVLQVTYGRRFISQRFHPYMNVQIPAEIIERAGPRRRRLLGMHPHGPYG</sequence>
<dbReference type="InterPro" id="IPR008775">
    <property type="entry name" value="Phytyl_CoA_dOase-like"/>
</dbReference>
<dbReference type="Pfam" id="PF05721">
    <property type="entry name" value="PhyH"/>
    <property type="match status" value="1"/>
</dbReference>
<accession>N0DYK6</accession>
<proteinExistence type="predicted"/>
<dbReference type="PANTHER" id="PTHR20883:SF48">
    <property type="entry name" value="ECTOINE DIOXYGENASE"/>
    <property type="match status" value="1"/>
</dbReference>
<dbReference type="GO" id="GO:0016706">
    <property type="term" value="F:2-oxoglutarate-dependent dioxygenase activity"/>
    <property type="evidence" value="ECO:0007669"/>
    <property type="project" value="UniProtKB-ARBA"/>
</dbReference>
<evidence type="ECO:0000313" key="1">
    <source>
        <dbReference type="EMBL" id="CCH69482.1"/>
    </source>
</evidence>
<dbReference type="STRING" id="1193181.BN10_1720004"/>
<name>N0DYK6_9MICO</name>
<dbReference type="Gene3D" id="2.60.120.620">
    <property type="entry name" value="q2cbj1_9rhob like domain"/>
    <property type="match status" value="1"/>
</dbReference>
<dbReference type="eggNOG" id="COG5285">
    <property type="taxonomic scope" value="Bacteria"/>
</dbReference>
<dbReference type="PANTHER" id="PTHR20883">
    <property type="entry name" value="PHYTANOYL-COA DIOXYGENASE DOMAIN CONTAINING 1"/>
    <property type="match status" value="1"/>
</dbReference>
<dbReference type="HOGENOM" id="CLU_047725_2_0_11"/>
<evidence type="ECO:0000313" key="2">
    <source>
        <dbReference type="Proteomes" id="UP000013167"/>
    </source>
</evidence>
<comment type="caution">
    <text evidence="1">The sequence shown here is derived from an EMBL/GenBank/DDBJ whole genome shotgun (WGS) entry which is preliminary data.</text>
</comment>
<dbReference type="SUPFAM" id="SSF51197">
    <property type="entry name" value="Clavaminate synthase-like"/>
    <property type="match status" value="1"/>
</dbReference>
<reference evidence="1 2" key="1">
    <citation type="journal article" date="2013" name="ISME J.">
        <title>A metabolic model for members of the genus Tetrasphaera involved in enhanced biological phosphorus removal.</title>
        <authorList>
            <person name="Kristiansen R."/>
            <person name="Nguyen H.T.T."/>
            <person name="Saunders A.M."/>
            <person name="Nielsen J.L."/>
            <person name="Wimmer R."/>
            <person name="Le V.Q."/>
            <person name="McIlroy S.J."/>
            <person name="Petrovski S."/>
            <person name="Seviour R.J."/>
            <person name="Calteau A."/>
            <person name="Nielsen K.L."/>
            <person name="Nielsen P.H."/>
        </authorList>
    </citation>
    <scope>NUCLEOTIDE SEQUENCE [LARGE SCALE GENOMIC DNA]</scope>
    <source>
        <strain evidence="1 2">Lp2</strain>
    </source>
</reference>
<dbReference type="GO" id="GO:0005506">
    <property type="term" value="F:iron ion binding"/>
    <property type="evidence" value="ECO:0007669"/>
    <property type="project" value="UniProtKB-ARBA"/>
</dbReference>
<organism evidence="1 2">
    <name type="scientific">Phycicoccus elongatus Lp2</name>
    <dbReference type="NCBI Taxonomy" id="1193181"/>
    <lineage>
        <taxon>Bacteria</taxon>
        <taxon>Bacillati</taxon>
        <taxon>Actinomycetota</taxon>
        <taxon>Actinomycetes</taxon>
        <taxon>Micrococcales</taxon>
        <taxon>Intrasporangiaceae</taxon>
        <taxon>Phycicoccus</taxon>
    </lineage>
</organism>
<dbReference type="AlphaFoldDB" id="N0DYK6"/>
<dbReference type="EMBL" id="CAIZ01000082">
    <property type="protein sequence ID" value="CCH69482.1"/>
    <property type="molecule type" value="Genomic_DNA"/>
</dbReference>
<keyword evidence="2" id="KW-1185">Reference proteome</keyword>
<dbReference type="RefSeq" id="WP_010852120.1">
    <property type="nucleotide sequence ID" value="NZ_HF570956.1"/>
</dbReference>
<dbReference type="Proteomes" id="UP000013167">
    <property type="component" value="Unassembled WGS sequence"/>
</dbReference>
<protein>
    <recommendedName>
        <fullName evidence="3">Phytanoyl-CoA dioxygenase family protein</fullName>
    </recommendedName>
</protein>
<gene>
    <name evidence="1" type="ORF">BN10_1720004</name>
</gene>
<evidence type="ECO:0008006" key="3">
    <source>
        <dbReference type="Google" id="ProtNLM"/>
    </source>
</evidence>
<dbReference type="OrthoDB" id="9796766at2"/>